<dbReference type="EMBL" id="BK014944">
    <property type="protein sequence ID" value="DAD83829.1"/>
    <property type="molecule type" value="Genomic_DNA"/>
</dbReference>
<sequence>MNIVGDDLISREKALEVVKRHMCDSANIEQGILELPTAYSIAKVVKQINEERGMERLTKRNGQNTKYYYPKCFEKCGGNGNSANCNSCELEDMICEKLGRYEDLEEQGLLLRLPCKVGDTVYRICPKCDNDHDGSCKNCAWEGTAGMKGCTVYGLWRDGQYPPDKCTIVPYKVTWNYVPNLLHNIGKTVFLTREEAEAALHMQGDTHD</sequence>
<reference evidence="1" key="1">
    <citation type="journal article" date="2021" name="Proc. Natl. Acad. Sci. U.S.A.">
        <title>A Catalog of Tens of Thousands of Viruses from Human Metagenomes Reveals Hidden Associations with Chronic Diseases.</title>
        <authorList>
            <person name="Tisza M.J."/>
            <person name="Buck C.B."/>
        </authorList>
    </citation>
    <scope>NUCLEOTIDE SEQUENCE</scope>
    <source>
        <strain evidence="1">CtJfU3</strain>
    </source>
</reference>
<accession>A0A8S5MN84</accession>
<protein>
    <submittedName>
        <fullName evidence="1">Uncharacterized protein</fullName>
    </submittedName>
</protein>
<name>A0A8S5MN84_9CAUD</name>
<organism evidence="1">
    <name type="scientific">Myoviridae sp. ctJfU3</name>
    <dbReference type="NCBI Taxonomy" id="2826638"/>
    <lineage>
        <taxon>Viruses</taxon>
        <taxon>Duplodnaviria</taxon>
        <taxon>Heunggongvirae</taxon>
        <taxon>Uroviricota</taxon>
        <taxon>Caudoviricetes</taxon>
    </lineage>
</organism>
<evidence type="ECO:0000313" key="1">
    <source>
        <dbReference type="EMBL" id="DAD83829.1"/>
    </source>
</evidence>
<proteinExistence type="predicted"/>